<evidence type="ECO:0000256" key="5">
    <source>
        <dbReference type="PROSITE-ProRule" id="PRU00175"/>
    </source>
</evidence>
<dbReference type="InterPro" id="IPR001841">
    <property type="entry name" value="Znf_RING"/>
</dbReference>
<gene>
    <name evidence="8" type="ORF">Ahy_A10g048135</name>
</gene>
<dbReference type="AlphaFoldDB" id="A0A445B4E5"/>
<dbReference type="SMART" id="SM00744">
    <property type="entry name" value="RINGv"/>
    <property type="match status" value="1"/>
</dbReference>
<name>A0A445B4E5_ARAHY</name>
<dbReference type="GO" id="GO:0003723">
    <property type="term" value="F:RNA binding"/>
    <property type="evidence" value="ECO:0007669"/>
    <property type="project" value="InterPro"/>
</dbReference>
<keyword evidence="9" id="KW-1185">Reference proteome</keyword>
<keyword evidence="4" id="KW-0862">Zinc</keyword>
<keyword evidence="1" id="KW-0479">Metal-binding</keyword>
<dbReference type="SUPFAM" id="SSF57850">
    <property type="entry name" value="RING/U-box"/>
    <property type="match status" value="1"/>
</dbReference>
<dbReference type="InterPro" id="IPR011016">
    <property type="entry name" value="Znf_RING-CH"/>
</dbReference>
<dbReference type="InterPro" id="IPR046960">
    <property type="entry name" value="PPR_At4g14850-like_plant"/>
</dbReference>
<keyword evidence="3 5" id="KW-0863">Zinc-finger</keyword>
<dbReference type="GO" id="GO:0008270">
    <property type="term" value="F:zinc ion binding"/>
    <property type="evidence" value="ECO:0007669"/>
    <property type="project" value="UniProtKB-KW"/>
</dbReference>
<dbReference type="PROSITE" id="PS50089">
    <property type="entry name" value="ZF_RING_2"/>
    <property type="match status" value="1"/>
</dbReference>
<feature type="repeat" description="PPR" evidence="6">
    <location>
        <begin position="421"/>
        <end position="455"/>
    </location>
</feature>
<dbReference type="Pfam" id="PF01535">
    <property type="entry name" value="PPR"/>
    <property type="match status" value="2"/>
</dbReference>
<evidence type="ECO:0000256" key="3">
    <source>
        <dbReference type="ARBA" id="ARBA00022771"/>
    </source>
</evidence>
<evidence type="ECO:0000256" key="4">
    <source>
        <dbReference type="ARBA" id="ARBA00022833"/>
    </source>
</evidence>
<dbReference type="SMART" id="SM00184">
    <property type="entry name" value="RING"/>
    <property type="match status" value="1"/>
</dbReference>
<dbReference type="Pfam" id="PF20431">
    <property type="entry name" value="E_motif"/>
    <property type="match status" value="1"/>
</dbReference>
<dbReference type="Pfam" id="PF13639">
    <property type="entry name" value="zf-RING_2"/>
    <property type="match status" value="1"/>
</dbReference>
<evidence type="ECO:0000313" key="8">
    <source>
        <dbReference type="EMBL" id="RYR33521.1"/>
    </source>
</evidence>
<dbReference type="NCBIfam" id="TIGR00756">
    <property type="entry name" value="PPR"/>
    <property type="match status" value="3"/>
</dbReference>
<feature type="repeat" description="PPR" evidence="6">
    <location>
        <begin position="320"/>
        <end position="354"/>
    </location>
</feature>
<organism evidence="8 9">
    <name type="scientific">Arachis hypogaea</name>
    <name type="common">Peanut</name>
    <dbReference type="NCBI Taxonomy" id="3818"/>
    <lineage>
        <taxon>Eukaryota</taxon>
        <taxon>Viridiplantae</taxon>
        <taxon>Streptophyta</taxon>
        <taxon>Embryophyta</taxon>
        <taxon>Tracheophyta</taxon>
        <taxon>Spermatophyta</taxon>
        <taxon>Magnoliopsida</taxon>
        <taxon>eudicotyledons</taxon>
        <taxon>Gunneridae</taxon>
        <taxon>Pentapetalae</taxon>
        <taxon>rosids</taxon>
        <taxon>fabids</taxon>
        <taxon>Fabales</taxon>
        <taxon>Fabaceae</taxon>
        <taxon>Papilionoideae</taxon>
        <taxon>50 kb inversion clade</taxon>
        <taxon>dalbergioids sensu lato</taxon>
        <taxon>Dalbergieae</taxon>
        <taxon>Pterocarpus clade</taxon>
        <taxon>Arachis</taxon>
    </lineage>
</organism>
<dbReference type="InterPro" id="IPR013083">
    <property type="entry name" value="Znf_RING/FYVE/PHD"/>
</dbReference>
<accession>A0A445B4E5</accession>
<evidence type="ECO:0000313" key="9">
    <source>
        <dbReference type="Proteomes" id="UP000289738"/>
    </source>
</evidence>
<dbReference type="PANTHER" id="PTHR47926">
    <property type="entry name" value="PENTATRICOPEPTIDE REPEAT-CONTAINING PROTEIN"/>
    <property type="match status" value="1"/>
</dbReference>
<dbReference type="GO" id="GO:0009451">
    <property type="term" value="P:RNA modification"/>
    <property type="evidence" value="ECO:0007669"/>
    <property type="project" value="InterPro"/>
</dbReference>
<dbReference type="FunFam" id="1.25.40.10:FF:000090">
    <property type="entry name" value="Pentatricopeptide repeat-containing protein, chloroplastic"/>
    <property type="match status" value="1"/>
</dbReference>
<dbReference type="EMBL" id="SDMP01000010">
    <property type="protein sequence ID" value="RYR33521.1"/>
    <property type="molecule type" value="Genomic_DNA"/>
</dbReference>
<dbReference type="PROSITE" id="PS51375">
    <property type="entry name" value="PPR"/>
    <property type="match status" value="4"/>
</dbReference>
<dbReference type="Gene3D" id="1.25.40.10">
    <property type="entry name" value="Tetratricopeptide repeat domain"/>
    <property type="match status" value="3"/>
</dbReference>
<reference evidence="8 9" key="1">
    <citation type="submission" date="2019-01" db="EMBL/GenBank/DDBJ databases">
        <title>Sequencing of cultivated peanut Arachis hypogaea provides insights into genome evolution and oil improvement.</title>
        <authorList>
            <person name="Chen X."/>
        </authorList>
    </citation>
    <scope>NUCLEOTIDE SEQUENCE [LARGE SCALE GENOMIC DNA]</scope>
    <source>
        <strain evidence="9">cv. Fuhuasheng</strain>
        <tissue evidence="8">Leaves</tissue>
    </source>
</reference>
<dbReference type="InterPro" id="IPR002885">
    <property type="entry name" value="PPR_rpt"/>
</dbReference>
<dbReference type="InterPro" id="IPR011990">
    <property type="entry name" value="TPR-like_helical_dom_sf"/>
</dbReference>
<dbReference type="GO" id="GO:0005737">
    <property type="term" value="C:cytoplasm"/>
    <property type="evidence" value="ECO:0007669"/>
    <property type="project" value="UniProtKB-ARBA"/>
</dbReference>
<dbReference type="Gene3D" id="3.30.40.10">
    <property type="entry name" value="Zinc/RING finger domain, C3HC4 (zinc finger)"/>
    <property type="match status" value="1"/>
</dbReference>
<evidence type="ECO:0000259" key="7">
    <source>
        <dbReference type="PROSITE" id="PS50089"/>
    </source>
</evidence>
<proteinExistence type="predicted"/>
<dbReference type="Pfam" id="PF13041">
    <property type="entry name" value="PPR_2"/>
    <property type="match status" value="2"/>
</dbReference>
<feature type="domain" description="RING-type" evidence="7">
    <location>
        <begin position="212"/>
        <end position="256"/>
    </location>
</feature>
<protein>
    <recommendedName>
        <fullName evidence="7">RING-type domain-containing protein</fullName>
    </recommendedName>
</protein>
<dbReference type="InterPro" id="IPR046848">
    <property type="entry name" value="E_motif"/>
</dbReference>
<feature type="repeat" description="PPR" evidence="6">
    <location>
        <begin position="456"/>
        <end position="490"/>
    </location>
</feature>
<evidence type="ECO:0000256" key="2">
    <source>
        <dbReference type="ARBA" id="ARBA00022737"/>
    </source>
</evidence>
<evidence type="ECO:0000256" key="1">
    <source>
        <dbReference type="ARBA" id="ARBA00022723"/>
    </source>
</evidence>
<dbReference type="PANTHER" id="PTHR47926:SF393">
    <property type="entry name" value="REPEAT-CONTAINING PROTEIN, PUTATIVE-RELATED"/>
    <property type="match status" value="1"/>
</dbReference>
<sequence length="703" mass="78810">MTSPFTFFWEVSSPPLLQELDADLQHYVTLMRDQITDYFILKVQVTHQTCWTHHQQPQSHPPVLGAIDSFASSILIQAQAFLQNGSSHMQMHFPDAIIPIVLIDNMMPDIISYAKAIIQTRRSGFLYERPDFRLFSLNLDIIIQNSILYVQDLSIQNLSLEVDDYDNMITDLIVEESMGDTNNIKMVPASKNAIESLEKVKLENNNHLVERCTICLTEFDYGDDAEQVSSMPCKHVYHQECLAQWLKTSHLCPLCRLSLLADQCTTIHHLKQVHAQMILTGRIRQDPFAASRLLSSSALSPFADLTLASRIFSSLPYPPNTFMWNTLIRAHASSPNPHYSLCLYVSMRKLGAFPGKHTFPFLLKACSNIPSLPACTQVHTHVLKFGLCFDSHVANGLVRGYSVSGDFALARLMFDEMPDRSLTLWTTMVCGYAQNQCYDEALGLFHEMIGDGLEPNAATLASVLSACARAGYLELGQRIHEFMKLKGFEVKVILGTALVYMYAKNGEIVMARKLFDEMTERNVVTWNVMISGLATHGHVEDALGLFEKLKEEQAVVPNNVTFLGVLSACCHAGLVDVGREIFYSMKNVYGVDAKIEHYGCMVDLLGKEGKLIEAEELVKGMPWKPDIVILGALLAACKNNGNTKVAKRVVKEILALEPHNHGVHVAMSNIYAEAGQWNEVLRLRKVMKEERLKKTPGWSLVAT</sequence>
<dbReference type="Proteomes" id="UP000289738">
    <property type="component" value="Chromosome A10"/>
</dbReference>
<evidence type="ECO:0000256" key="6">
    <source>
        <dbReference type="PROSITE-ProRule" id="PRU00708"/>
    </source>
</evidence>
<dbReference type="FunFam" id="1.25.40.10:FF:000470">
    <property type="entry name" value="Pentatricopeptide repeat-containing protein At5g66520"/>
    <property type="match status" value="1"/>
</dbReference>
<comment type="caution">
    <text evidence="8">The sequence shown here is derived from an EMBL/GenBank/DDBJ whole genome shotgun (WGS) entry which is preliminary data.</text>
</comment>
<feature type="repeat" description="PPR" evidence="6">
    <location>
        <begin position="522"/>
        <end position="556"/>
    </location>
</feature>
<keyword evidence="2" id="KW-0677">Repeat</keyword>